<gene>
    <name evidence="3" type="ORF">PCOR1329_LOCUS58088</name>
</gene>
<sequence>RPMTLGQGPGPSCAAACREAARPTRAAAVVRPPPEDKYLPSCRACRPRALAAAWPRSCCRAPARPRRRPGPAPSGGEGRNPPAPAGAPPTRGRTPRAAGPPGGAQAREAGGREGARRRRRRRRRRGARARRNSTGGGGRRRLWQCADGGRARAVAACRSSQAAQHRWRCERRVAGMPLLHLLLLVILLLLFDRQASIDWARSAG</sequence>
<feature type="compositionally biased region" description="Low complexity" evidence="1">
    <location>
        <begin position="42"/>
        <end position="62"/>
    </location>
</feature>
<keyword evidence="2" id="KW-1133">Transmembrane helix</keyword>
<feature type="transmembrane region" description="Helical" evidence="2">
    <location>
        <begin position="173"/>
        <end position="191"/>
    </location>
</feature>
<feature type="non-terminal residue" evidence="3">
    <location>
        <position position="1"/>
    </location>
</feature>
<reference evidence="3" key="1">
    <citation type="submission" date="2023-10" db="EMBL/GenBank/DDBJ databases">
        <authorList>
            <person name="Chen Y."/>
            <person name="Shah S."/>
            <person name="Dougan E. K."/>
            <person name="Thang M."/>
            <person name="Chan C."/>
        </authorList>
    </citation>
    <scope>NUCLEOTIDE SEQUENCE [LARGE SCALE GENOMIC DNA]</scope>
</reference>
<evidence type="ECO:0000256" key="1">
    <source>
        <dbReference type="SAM" id="MobiDB-lite"/>
    </source>
</evidence>
<dbReference type="EMBL" id="CAUYUJ010017192">
    <property type="protein sequence ID" value="CAK0872707.1"/>
    <property type="molecule type" value="Genomic_DNA"/>
</dbReference>
<keyword evidence="2" id="KW-0812">Transmembrane</keyword>
<organism evidence="3 4">
    <name type="scientific">Prorocentrum cordatum</name>
    <dbReference type="NCBI Taxonomy" id="2364126"/>
    <lineage>
        <taxon>Eukaryota</taxon>
        <taxon>Sar</taxon>
        <taxon>Alveolata</taxon>
        <taxon>Dinophyceae</taxon>
        <taxon>Prorocentrales</taxon>
        <taxon>Prorocentraceae</taxon>
        <taxon>Prorocentrum</taxon>
    </lineage>
</organism>
<feature type="region of interest" description="Disordered" evidence="1">
    <location>
        <begin position="20"/>
        <end position="142"/>
    </location>
</feature>
<evidence type="ECO:0000313" key="3">
    <source>
        <dbReference type="EMBL" id="CAK0872707.1"/>
    </source>
</evidence>
<feature type="non-terminal residue" evidence="3">
    <location>
        <position position="204"/>
    </location>
</feature>
<evidence type="ECO:0000313" key="4">
    <source>
        <dbReference type="Proteomes" id="UP001189429"/>
    </source>
</evidence>
<comment type="caution">
    <text evidence="3">The sequence shown here is derived from an EMBL/GenBank/DDBJ whole genome shotgun (WGS) entry which is preliminary data.</text>
</comment>
<feature type="compositionally biased region" description="Low complexity" evidence="1">
    <location>
        <begin position="88"/>
        <end position="108"/>
    </location>
</feature>
<protein>
    <submittedName>
        <fullName evidence="3">Uncharacterized protein</fullName>
    </submittedName>
</protein>
<feature type="compositionally biased region" description="Low complexity" evidence="1">
    <location>
        <begin position="20"/>
        <end position="30"/>
    </location>
</feature>
<proteinExistence type="predicted"/>
<keyword evidence="4" id="KW-1185">Reference proteome</keyword>
<keyword evidence="2" id="KW-0472">Membrane</keyword>
<name>A0ABN9VIN8_9DINO</name>
<evidence type="ECO:0000256" key="2">
    <source>
        <dbReference type="SAM" id="Phobius"/>
    </source>
</evidence>
<dbReference type="Proteomes" id="UP001189429">
    <property type="component" value="Unassembled WGS sequence"/>
</dbReference>
<accession>A0ABN9VIN8</accession>
<feature type="compositionally biased region" description="Basic residues" evidence="1">
    <location>
        <begin position="115"/>
        <end position="131"/>
    </location>
</feature>